<evidence type="ECO:0000256" key="1">
    <source>
        <dbReference type="SAM" id="Phobius"/>
    </source>
</evidence>
<sequence>MVNLVIKDIFLQKNGLFILLPALAIYLFIGTSSTWISIVFCIAIIMDAFAKDENTSSHILLNALPYTRKEIVSSKYIGAFVFVSLVLITISIGHWIRYRDFIQLDQILLTIGIVLLFISFAFPFSYQFKSKYLLMTSGVVFVIYMVIANTFIVDLNDRIRNLVQTVLSLDNSQLYLIIILSVGLLYLLSWMVSVRIYSRKAF</sequence>
<proteinExistence type="predicted"/>
<evidence type="ECO:0000313" key="3">
    <source>
        <dbReference type="Proteomes" id="UP001595882"/>
    </source>
</evidence>
<name>A0ABV8WPM4_9BACI</name>
<keyword evidence="3" id="KW-1185">Reference proteome</keyword>
<organism evidence="2 3">
    <name type="scientific">Gracilibacillus xinjiangensis</name>
    <dbReference type="NCBI Taxonomy" id="1193282"/>
    <lineage>
        <taxon>Bacteria</taxon>
        <taxon>Bacillati</taxon>
        <taxon>Bacillota</taxon>
        <taxon>Bacilli</taxon>
        <taxon>Bacillales</taxon>
        <taxon>Bacillaceae</taxon>
        <taxon>Gracilibacillus</taxon>
    </lineage>
</organism>
<feature type="transmembrane region" description="Helical" evidence="1">
    <location>
        <begin position="76"/>
        <end position="95"/>
    </location>
</feature>
<dbReference type="PANTHER" id="PTHR41309">
    <property type="entry name" value="MEMBRANE PROTEIN-RELATED"/>
    <property type="match status" value="1"/>
</dbReference>
<dbReference type="EMBL" id="JBHSDT010000001">
    <property type="protein sequence ID" value="MFC4401745.1"/>
    <property type="molecule type" value="Genomic_DNA"/>
</dbReference>
<keyword evidence="1" id="KW-0812">Transmembrane</keyword>
<evidence type="ECO:0000313" key="2">
    <source>
        <dbReference type="EMBL" id="MFC4401745.1"/>
    </source>
</evidence>
<dbReference type="Pfam" id="PF13346">
    <property type="entry name" value="ABC2_membrane_5"/>
    <property type="match status" value="1"/>
</dbReference>
<dbReference type="InterPro" id="IPR025699">
    <property type="entry name" value="ABC2_memb-like"/>
</dbReference>
<feature type="transmembrane region" description="Helical" evidence="1">
    <location>
        <begin position="174"/>
        <end position="197"/>
    </location>
</feature>
<feature type="transmembrane region" description="Helical" evidence="1">
    <location>
        <begin position="107"/>
        <end position="126"/>
    </location>
</feature>
<feature type="transmembrane region" description="Helical" evidence="1">
    <location>
        <begin position="132"/>
        <end position="153"/>
    </location>
</feature>
<dbReference type="Proteomes" id="UP001595882">
    <property type="component" value="Unassembled WGS sequence"/>
</dbReference>
<comment type="caution">
    <text evidence="2">The sequence shown here is derived from an EMBL/GenBank/DDBJ whole genome shotgun (WGS) entry which is preliminary data.</text>
</comment>
<accession>A0ABV8WPM4</accession>
<reference evidence="3" key="1">
    <citation type="journal article" date="2019" name="Int. J. Syst. Evol. Microbiol.">
        <title>The Global Catalogue of Microorganisms (GCM) 10K type strain sequencing project: providing services to taxonomists for standard genome sequencing and annotation.</title>
        <authorList>
            <consortium name="The Broad Institute Genomics Platform"/>
            <consortium name="The Broad Institute Genome Sequencing Center for Infectious Disease"/>
            <person name="Wu L."/>
            <person name="Ma J."/>
        </authorList>
    </citation>
    <scope>NUCLEOTIDE SEQUENCE [LARGE SCALE GENOMIC DNA]</scope>
    <source>
        <strain evidence="3">CCUG 37865</strain>
    </source>
</reference>
<keyword evidence="1" id="KW-0472">Membrane</keyword>
<dbReference type="RefSeq" id="WP_390248609.1">
    <property type="nucleotide sequence ID" value="NZ_JBHSDT010000001.1"/>
</dbReference>
<dbReference type="PANTHER" id="PTHR41309:SF2">
    <property type="entry name" value="MEMBRANE PROTEIN"/>
    <property type="match status" value="1"/>
</dbReference>
<protein>
    <submittedName>
        <fullName evidence="2">ABC-2 transporter permease</fullName>
    </submittedName>
</protein>
<keyword evidence="1" id="KW-1133">Transmembrane helix</keyword>
<feature type="transmembrane region" description="Helical" evidence="1">
    <location>
        <begin position="16"/>
        <end position="46"/>
    </location>
</feature>
<gene>
    <name evidence="2" type="ORF">ACFOY7_01345</name>
</gene>